<evidence type="ECO:0000256" key="9">
    <source>
        <dbReference type="RuleBase" id="RU003722"/>
    </source>
</evidence>
<feature type="transmembrane region" description="Helical" evidence="11">
    <location>
        <begin position="320"/>
        <end position="338"/>
    </location>
</feature>
<name>A0A553P4B5_TIGCA</name>
<evidence type="ECO:0000256" key="8">
    <source>
        <dbReference type="ARBA" id="ARBA00023201"/>
    </source>
</evidence>
<evidence type="ECO:0000313" key="14">
    <source>
        <dbReference type="EMBL" id="TRY72529.1"/>
    </source>
</evidence>
<feature type="transmembrane region" description="Helical" evidence="11">
    <location>
        <begin position="448"/>
        <end position="472"/>
    </location>
</feature>
<keyword evidence="8 9" id="KW-0739">Sodium transport</keyword>
<feature type="region of interest" description="Disordered" evidence="10">
    <location>
        <begin position="679"/>
        <end position="703"/>
    </location>
</feature>
<comment type="subcellular location">
    <subcellularLocation>
        <location evidence="1">Membrane</location>
        <topology evidence="1">Multi-pass membrane protein</topology>
    </subcellularLocation>
</comment>
<feature type="transmembrane region" description="Helical" evidence="11">
    <location>
        <begin position="264"/>
        <end position="290"/>
    </location>
</feature>
<dbReference type="GO" id="GO:0005886">
    <property type="term" value="C:plasma membrane"/>
    <property type="evidence" value="ECO:0007669"/>
    <property type="project" value="TreeGrafter"/>
</dbReference>
<gene>
    <name evidence="14" type="ORF">TCAL_12108</name>
</gene>
<feature type="transmembrane region" description="Helical" evidence="11">
    <location>
        <begin position="383"/>
        <end position="407"/>
    </location>
</feature>
<feature type="transmembrane region" description="Helical" evidence="11">
    <location>
        <begin position="192"/>
        <end position="216"/>
    </location>
</feature>
<organism evidence="14 15">
    <name type="scientific">Tigriopus californicus</name>
    <name type="common">Marine copepod</name>
    <dbReference type="NCBI Taxonomy" id="6832"/>
    <lineage>
        <taxon>Eukaryota</taxon>
        <taxon>Metazoa</taxon>
        <taxon>Ecdysozoa</taxon>
        <taxon>Arthropoda</taxon>
        <taxon>Crustacea</taxon>
        <taxon>Multicrustacea</taxon>
        <taxon>Hexanauplia</taxon>
        <taxon>Copepoda</taxon>
        <taxon>Harpacticoida</taxon>
        <taxon>Harpacticidae</taxon>
        <taxon>Tigriopus</taxon>
    </lineage>
</organism>
<dbReference type="Proteomes" id="UP000318571">
    <property type="component" value="Chromosome 7"/>
</dbReference>
<feature type="transmembrane region" description="Helical" evidence="11">
    <location>
        <begin position="63"/>
        <end position="83"/>
    </location>
</feature>
<feature type="transmembrane region" description="Helical" evidence="11">
    <location>
        <begin position="223"/>
        <end position="244"/>
    </location>
</feature>
<keyword evidence="4 11" id="KW-1133">Transmembrane helix</keyword>
<comment type="caution">
    <text evidence="14">The sequence shown here is derived from an EMBL/GenBank/DDBJ whole genome shotgun (WGS) entry which is preliminary data.</text>
</comment>
<evidence type="ECO:0000256" key="11">
    <source>
        <dbReference type="SAM" id="Phobius"/>
    </source>
</evidence>
<keyword evidence="5" id="KW-0915">Sodium</keyword>
<feature type="transmembrane region" description="Helical" evidence="11">
    <location>
        <begin position="151"/>
        <end position="180"/>
    </location>
</feature>
<protein>
    <recommendedName>
        <fullName evidence="9">Sodium/hydrogen exchanger</fullName>
    </recommendedName>
</protein>
<evidence type="ECO:0000259" key="13">
    <source>
        <dbReference type="Pfam" id="PF00999"/>
    </source>
</evidence>
<dbReference type="OrthoDB" id="196264at2759"/>
<evidence type="ECO:0000313" key="15">
    <source>
        <dbReference type="Proteomes" id="UP000318571"/>
    </source>
</evidence>
<reference evidence="14 15" key="1">
    <citation type="journal article" date="2018" name="Nat. Ecol. Evol.">
        <title>Genomic signatures of mitonuclear coevolution across populations of Tigriopus californicus.</title>
        <authorList>
            <person name="Barreto F.S."/>
            <person name="Watson E.T."/>
            <person name="Lima T.G."/>
            <person name="Willett C.S."/>
            <person name="Edmands S."/>
            <person name="Li W."/>
            <person name="Burton R.S."/>
        </authorList>
    </citation>
    <scope>NUCLEOTIDE SEQUENCE [LARGE SCALE GENOMIC DNA]</scope>
    <source>
        <strain evidence="14 15">San Diego</strain>
    </source>
</reference>
<sequence length="703" mass="78713">MKGFMKWLAVIWLLVLALNSYVAKGSNASDINGHHDPQDHQDHESHETAHHGVVLASWRWDEYSNIVMLILMILFAGLMKLGFHHIPWLAQHFPESCVLILIGIVIGGFVYNVVESHSHHFPVFTSSLFFNVLLPPIILDSAYSLYDRSFLSNLVTVVLFAVLGTLFNVFAIGYLLYFLGYIGAMGSFSAPLTPLSCLVFASLIAAVDPVAVLAIFEEIGVNMGLYFLVFGESLFNDGVTVVLYNTMVALQGQADVDATQYVLAFFSFFTVVFGGLAVGTLIGALSAYILKFTKHTRVIEPLIVFVTSYLAFILAETIHWSGIISLIGCGIVQKRYAFPNISKKSYTTVKYSIKTLASFSDCIIFLFLGIVTFSHSLEWHTGFVVWTVILCTVIRFIGVFSLSSIINRHRMKKISPKEQFIMAYGGLRGAVGFSLVTILDDANAFKDIFLTTTLVMIFVTVFIQGGTIKFLVGKLKIAKKDAKGPKLISTDVNLRTIDHVMAGVESIIGKHSSHSLLEVVRTFDNDYTKKFLVRKDAEDILALRFERISLDDHCARLYGPTVVIHQTAKVRADQGAPSQPMTEAERKKIHLMLSNTPFERYRNKSYQRDSPEHLVRQLTFDHTNRSRVLEHQLSLGTILEESTPMLESNRPNPDNVKSKLLWQKSAAATKVLRQYQEAKGQFKNQETPWPTKENVVNSEESVV</sequence>
<dbReference type="STRING" id="6832.A0A553P4B5"/>
<dbReference type="EMBL" id="VCGU01000008">
    <property type="protein sequence ID" value="TRY72529.1"/>
    <property type="molecule type" value="Genomic_DNA"/>
</dbReference>
<dbReference type="InterPro" id="IPR004709">
    <property type="entry name" value="NaH_exchanger"/>
</dbReference>
<evidence type="ECO:0000256" key="3">
    <source>
        <dbReference type="ARBA" id="ARBA00022692"/>
    </source>
</evidence>
<dbReference type="NCBIfam" id="TIGR00840">
    <property type="entry name" value="b_cpa1"/>
    <property type="match status" value="1"/>
</dbReference>
<feature type="signal peptide" evidence="12">
    <location>
        <begin position="1"/>
        <end position="28"/>
    </location>
</feature>
<dbReference type="Pfam" id="PF00999">
    <property type="entry name" value="Na_H_Exchanger"/>
    <property type="match status" value="1"/>
</dbReference>
<feature type="chain" id="PRO_5022010344" description="Sodium/hydrogen exchanger" evidence="12">
    <location>
        <begin position="29"/>
        <end position="703"/>
    </location>
</feature>
<evidence type="ECO:0000256" key="2">
    <source>
        <dbReference type="ARBA" id="ARBA00022448"/>
    </source>
</evidence>
<accession>A0A553P4B5</accession>
<evidence type="ECO:0000256" key="12">
    <source>
        <dbReference type="SAM" id="SignalP"/>
    </source>
</evidence>
<keyword evidence="2 9" id="KW-0813">Transport</keyword>
<dbReference type="GO" id="GO:0051453">
    <property type="term" value="P:regulation of intracellular pH"/>
    <property type="evidence" value="ECO:0007669"/>
    <property type="project" value="TreeGrafter"/>
</dbReference>
<feature type="transmembrane region" description="Helical" evidence="11">
    <location>
        <begin position="359"/>
        <end position="377"/>
    </location>
</feature>
<keyword evidence="6 9" id="KW-0406">Ion transport</keyword>
<feature type="transmembrane region" description="Helical" evidence="11">
    <location>
        <begin position="120"/>
        <end position="139"/>
    </location>
</feature>
<dbReference type="InterPro" id="IPR018422">
    <property type="entry name" value="Cation/H_exchanger_CPA1"/>
</dbReference>
<feature type="compositionally biased region" description="Low complexity" evidence="10">
    <location>
        <begin position="693"/>
        <end position="703"/>
    </location>
</feature>
<dbReference type="GO" id="GO:0015385">
    <property type="term" value="F:sodium:proton antiporter activity"/>
    <property type="evidence" value="ECO:0007669"/>
    <property type="project" value="InterPro"/>
</dbReference>
<evidence type="ECO:0000256" key="10">
    <source>
        <dbReference type="SAM" id="MobiDB-lite"/>
    </source>
</evidence>
<dbReference type="InterPro" id="IPR006153">
    <property type="entry name" value="Cation/H_exchanger_TM"/>
</dbReference>
<keyword evidence="7 11" id="KW-0472">Membrane</keyword>
<evidence type="ECO:0000256" key="5">
    <source>
        <dbReference type="ARBA" id="ARBA00023053"/>
    </source>
</evidence>
<keyword evidence="3 9" id="KW-0812">Transmembrane</keyword>
<dbReference type="GO" id="GO:0015386">
    <property type="term" value="F:potassium:proton antiporter activity"/>
    <property type="evidence" value="ECO:0007669"/>
    <property type="project" value="TreeGrafter"/>
</dbReference>
<feature type="transmembrane region" description="Helical" evidence="11">
    <location>
        <begin position="95"/>
        <end position="114"/>
    </location>
</feature>
<keyword evidence="9" id="KW-0050">Antiport</keyword>
<evidence type="ECO:0000256" key="6">
    <source>
        <dbReference type="ARBA" id="ARBA00023065"/>
    </source>
</evidence>
<evidence type="ECO:0000256" key="4">
    <source>
        <dbReference type="ARBA" id="ARBA00022989"/>
    </source>
</evidence>
<dbReference type="AlphaFoldDB" id="A0A553P4B5"/>
<keyword evidence="12" id="KW-0732">Signal</keyword>
<dbReference type="Gene3D" id="6.10.140.1330">
    <property type="match status" value="1"/>
</dbReference>
<dbReference type="GO" id="GO:0098719">
    <property type="term" value="P:sodium ion import across plasma membrane"/>
    <property type="evidence" value="ECO:0007669"/>
    <property type="project" value="TreeGrafter"/>
</dbReference>
<comment type="similarity">
    <text evidence="9">Belongs to the monovalent cation:proton antiporter 1 (CPA1) transporter (TC 2.A.36) family.</text>
</comment>
<dbReference type="PANTHER" id="PTHR10110:SF126">
    <property type="entry name" value="NA(+)_H(+) EXCHANGER PROTEIN 7"/>
    <property type="match status" value="1"/>
</dbReference>
<evidence type="ECO:0000256" key="1">
    <source>
        <dbReference type="ARBA" id="ARBA00004141"/>
    </source>
</evidence>
<dbReference type="OMA" id="ATYMFKE"/>
<feature type="domain" description="Cation/H+ exchanger transmembrane" evidence="13">
    <location>
        <begin position="73"/>
        <end position="472"/>
    </location>
</feature>
<proteinExistence type="inferred from homology"/>
<feature type="transmembrane region" description="Helical" evidence="11">
    <location>
        <begin position="419"/>
        <end position="436"/>
    </location>
</feature>
<dbReference type="PANTHER" id="PTHR10110">
    <property type="entry name" value="SODIUM/HYDROGEN EXCHANGER"/>
    <property type="match status" value="1"/>
</dbReference>
<keyword evidence="15" id="KW-1185">Reference proteome</keyword>
<dbReference type="PRINTS" id="PR01084">
    <property type="entry name" value="NAHEXCHNGR"/>
</dbReference>
<evidence type="ECO:0000256" key="7">
    <source>
        <dbReference type="ARBA" id="ARBA00023136"/>
    </source>
</evidence>